<comment type="caution">
    <text evidence="2">The sequence shown here is derived from an EMBL/GenBank/DDBJ whole genome shotgun (WGS) entry which is preliminary data.</text>
</comment>
<keyword evidence="3" id="KW-1185">Reference proteome</keyword>
<name>A0AAW2GWT7_9HYME</name>
<feature type="region of interest" description="Disordered" evidence="1">
    <location>
        <begin position="34"/>
        <end position="66"/>
    </location>
</feature>
<evidence type="ECO:0000313" key="2">
    <source>
        <dbReference type="EMBL" id="KAL0131668.1"/>
    </source>
</evidence>
<protein>
    <submittedName>
        <fullName evidence="2">Uncharacterized protein</fullName>
    </submittedName>
</protein>
<proteinExistence type="predicted"/>
<organism evidence="2 3">
    <name type="scientific">Cardiocondyla obscurior</name>
    <dbReference type="NCBI Taxonomy" id="286306"/>
    <lineage>
        <taxon>Eukaryota</taxon>
        <taxon>Metazoa</taxon>
        <taxon>Ecdysozoa</taxon>
        <taxon>Arthropoda</taxon>
        <taxon>Hexapoda</taxon>
        <taxon>Insecta</taxon>
        <taxon>Pterygota</taxon>
        <taxon>Neoptera</taxon>
        <taxon>Endopterygota</taxon>
        <taxon>Hymenoptera</taxon>
        <taxon>Apocrita</taxon>
        <taxon>Aculeata</taxon>
        <taxon>Formicoidea</taxon>
        <taxon>Formicidae</taxon>
        <taxon>Myrmicinae</taxon>
        <taxon>Cardiocondyla</taxon>
    </lineage>
</organism>
<evidence type="ECO:0000256" key="1">
    <source>
        <dbReference type="SAM" id="MobiDB-lite"/>
    </source>
</evidence>
<evidence type="ECO:0000313" key="3">
    <source>
        <dbReference type="Proteomes" id="UP001430953"/>
    </source>
</evidence>
<feature type="compositionally biased region" description="Basic residues" evidence="1">
    <location>
        <begin position="56"/>
        <end position="66"/>
    </location>
</feature>
<gene>
    <name evidence="2" type="ORF">PUN28_002896</name>
</gene>
<dbReference type="EMBL" id="JADYXP020000002">
    <property type="protein sequence ID" value="KAL0131668.1"/>
    <property type="molecule type" value="Genomic_DNA"/>
</dbReference>
<reference evidence="2 3" key="1">
    <citation type="submission" date="2023-03" db="EMBL/GenBank/DDBJ databases">
        <title>High recombination rates correlate with genetic variation in Cardiocondyla obscurior ants.</title>
        <authorList>
            <person name="Errbii M."/>
        </authorList>
    </citation>
    <scope>NUCLEOTIDE SEQUENCE [LARGE SCALE GENOMIC DNA]</scope>
    <source>
        <strain evidence="2">Alpha-2009</strain>
        <tissue evidence="2">Whole body</tissue>
    </source>
</reference>
<feature type="compositionally biased region" description="Basic residues" evidence="1">
    <location>
        <begin position="41"/>
        <end position="50"/>
    </location>
</feature>
<accession>A0AAW2GWT7</accession>
<sequence>MTWNKRQKLLPLFGGTEGRWWIDTRYTAKLKEVWRNETPEKKKKKKKKERKERGKRERRKRKRKRK</sequence>
<dbReference type="Proteomes" id="UP001430953">
    <property type="component" value="Unassembled WGS sequence"/>
</dbReference>
<dbReference type="AlphaFoldDB" id="A0AAW2GWT7"/>